<comment type="cofactor">
    <cofactor evidence="10">
        <name>Mg(2+)</name>
        <dbReference type="ChEBI" id="CHEBI:18420"/>
    </cofactor>
    <text evidence="10">Binds 1 Mg(2+) ion per subunit. May bind a second metal ion at a regulatory site, or after substrate binding.</text>
</comment>
<dbReference type="Gene3D" id="3.30.420.10">
    <property type="entry name" value="Ribonuclease H-like superfamily/Ribonuclease H"/>
    <property type="match status" value="1"/>
</dbReference>
<comment type="subunit">
    <text evidence="3 10">Monomer.</text>
</comment>
<protein>
    <recommendedName>
        <fullName evidence="4 10">Ribonuclease H</fullName>
        <shortName evidence="10">RNase H</shortName>
        <ecNumber evidence="4 10">3.1.26.4</ecNumber>
    </recommendedName>
</protein>
<comment type="function">
    <text evidence="10">Endonuclease that specifically degrades the RNA of RNA-DNA hybrids.</text>
</comment>
<organism evidence="13 14">
    <name type="scientific">Kocuria tytonis</name>
    <dbReference type="NCBI Taxonomy" id="2054280"/>
    <lineage>
        <taxon>Bacteria</taxon>
        <taxon>Bacillati</taxon>
        <taxon>Actinomycetota</taxon>
        <taxon>Actinomycetes</taxon>
        <taxon>Micrococcales</taxon>
        <taxon>Micrococcaceae</taxon>
        <taxon>Kocuria</taxon>
    </lineage>
</organism>
<dbReference type="OrthoDB" id="7845843at2"/>
<keyword evidence="9 10" id="KW-0460">Magnesium</keyword>
<dbReference type="PANTHER" id="PTHR10642:SF26">
    <property type="entry name" value="RIBONUCLEASE H1"/>
    <property type="match status" value="1"/>
</dbReference>
<keyword evidence="14" id="KW-1185">Reference proteome</keyword>
<evidence type="ECO:0000256" key="10">
    <source>
        <dbReference type="HAMAP-Rule" id="MF_00042"/>
    </source>
</evidence>
<comment type="similarity">
    <text evidence="2 10">Belongs to the RNase H family.</text>
</comment>
<keyword evidence="10" id="KW-0963">Cytoplasm</keyword>
<evidence type="ECO:0000256" key="11">
    <source>
        <dbReference type="SAM" id="MobiDB-lite"/>
    </source>
</evidence>
<name>A0A495A3P5_9MICC</name>
<keyword evidence="8 10" id="KW-0378">Hydrolase</keyword>
<evidence type="ECO:0000256" key="2">
    <source>
        <dbReference type="ARBA" id="ARBA00005300"/>
    </source>
</evidence>
<proteinExistence type="inferred from homology"/>
<evidence type="ECO:0000313" key="13">
    <source>
        <dbReference type="EMBL" id="RKQ34061.1"/>
    </source>
</evidence>
<dbReference type="Proteomes" id="UP000249516">
    <property type="component" value="Unassembled WGS sequence"/>
</dbReference>
<feature type="compositionally biased region" description="Polar residues" evidence="11">
    <location>
        <begin position="222"/>
        <end position="235"/>
    </location>
</feature>
<dbReference type="InterPro" id="IPR036397">
    <property type="entry name" value="RNaseH_sf"/>
</dbReference>
<dbReference type="InterPro" id="IPR012337">
    <property type="entry name" value="RNaseH-like_sf"/>
</dbReference>
<dbReference type="GO" id="GO:0003676">
    <property type="term" value="F:nucleic acid binding"/>
    <property type="evidence" value="ECO:0007669"/>
    <property type="project" value="InterPro"/>
</dbReference>
<dbReference type="AlphaFoldDB" id="A0A495A3P5"/>
<dbReference type="InterPro" id="IPR050092">
    <property type="entry name" value="RNase_H"/>
</dbReference>
<dbReference type="EC" id="3.1.26.4" evidence="4 10"/>
<feature type="compositionally biased region" description="Low complexity" evidence="11">
    <location>
        <begin position="162"/>
        <end position="185"/>
    </location>
</feature>
<feature type="domain" description="RNase H type-1" evidence="12">
    <location>
        <begin position="1"/>
        <end position="139"/>
    </location>
</feature>
<comment type="subcellular location">
    <subcellularLocation>
        <location evidence="10">Cytoplasm</location>
    </subcellularLocation>
</comment>
<evidence type="ECO:0000256" key="6">
    <source>
        <dbReference type="ARBA" id="ARBA00022723"/>
    </source>
</evidence>
<dbReference type="InterPro" id="IPR002156">
    <property type="entry name" value="RNaseH_domain"/>
</dbReference>
<dbReference type="CDD" id="cd09278">
    <property type="entry name" value="RNase_HI_prokaryote_like"/>
    <property type="match status" value="1"/>
</dbReference>
<dbReference type="GO" id="GO:0004523">
    <property type="term" value="F:RNA-DNA hybrid ribonuclease activity"/>
    <property type="evidence" value="ECO:0007669"/>
    <property type="project" value="UniProtKB-UniRule"/>
</dbReference>
<evidence type="ECO:0000256" key="1">
    <source>
        <dbReference type="ARBA" id="ARBA00000077"/>
    </source>
</evidence>
<feature type="binding site" evidence="10">
    <location>
        <position position="8"/>
    </location>
    <ligand>
        <name>Mg(2+)</name>
        <dbReference type="ChEBI" id="CHEBI:18420"/>
        <label>2</label>
    </ligand>
</feature>
<dbReference type="GO" id="GO:0000287">
    <property type="term" value="F:magnesium ion binding"/>
    <property type="evidence" value="ECO:0007669"/>
    <property type="project" value="UniProtKB-UniRule"/>
</dbReference>
<feature type="region of interest" description="Disordered" evidence="11">
    <location>
        <begin position="133"/>
        <end position="237"/>
    </location>
</feature>
<dbReference type="PANTHER" id="PTHR10642">
    <property type="entry name" value="RIBONUCLEASE H1"/>
    <property type="match status" value="1"/>
</dbReference>
<dbReference type="PROSITE" id="PS50879">
    <property type="entry name" value="RNASE_H_1"/>
    <property type="match status" value="1"/>
</dbReference>
<accession>A0A495A3P5</accession>
<dbReference type="RefSeq" id="WP_121031514.1">
    <property type="nucleotide sequence ID" value="NZ_PNJG02000003.1"/>
</dbReference>
<keyword evidence="7 10" id="KW-0255">Endonuclease</keyword>
<keyword evidence="5 10" id="KW-0540">Nuclease</keyword>
<feature type="binding site" evidence="10">
    <location>
        <position position="43"/>
    </location>
    <ligand>
        <name>Mg(2+)</name>
        <dbReference type="ChEBI" id="CHEBI:18420"/>
        <label>1</label>
    </ligand>
</feature>
<feature type="binding site" evidence="10">
    <location>
        <position position="8"/>
    </location>
    <ligand>
        <name>Mg(2+)</name>
        <dbReference type="ChEBI" id="CHEBI:18420"/>
        <label>1</label>
    </ligand>
</feature>
<evidence type="ECO:0000256" key="8">
    <source>
        <dbReference type="ARBA" id="ARBA00022801"/>
    </source>
</evidence>
<evidence type="ECO:0000313" key="14">
    <source>
        <dbReference type="Proteomes" id="UP000249516"/>
    </source>
</evidence>
<dbReference type="HAMAP" id="MF_00042">
    <property type="entry name" value="RNase_H"/>
    <property type="match status" value="1"/>
</dbReference>
<feature type="compositionally biased region" description="Basic and acidic residues" evidence="11">
    <location>
        <begin position="187"/>
        <end position="202"/>
    </location>
</feature>
<comment type="caution">
    <text evidence="13">The sequence shown here is derived from an EMBL/GenBank/DDBJ whole genome shotgun (WGS) entry which is preliminary data.</text>
</comment>
<keyword evidence="6 10" id="KW-0479">Metal-binding</keyword>
<dbReference type="GO" id="GO:0005737">
    <property type="term" value="C:cytoplasm"/>
    <property type="evidence" value="ECO:0007669"/>
    <property type="project" value="UniProtKB-SubCell"/>
</dbReference>
<evidence type="ECO:0000256" key="3">
    <source>
        <dbReference type="ARBA" id="ARBA00011245"/>
    </source>
</evidence>
<dbReference type="SUPFAM" id="SSF53098">
    <property type="entry name" value="Ribonuclease H-like"/>
    <property type="match status" value="1"/>
</dbReference>
<evidence type="ECO:0000256" key="5">
    <source>
        <dbReference type="ARBA" id="ARBA00022722"/>
    </source>
</evidence>
<evidence type="ECO:0000256" key="4">
    <source>
        <dbReference type="ARBA" id="ARBA00012180"/>
    </source>
</evidence>
<evidence type="ECO:0000259" key="12">
    <source>
        <dbReference type="PROSITE" id="PS50879"/>
    </source>
</evidence>
<reference evidence="13 14" key="1">
    <citation type="submission" date="2018-10" db="EMBL/GenBank/DDBJ databases">
        <title>Kocuria tytouropygialis sp. nov., isolated from the uropygial gland of an American barn owl (Tyto furcata).</title>
        <authorList>
            <person name="Braun M.S."/>
            <person name="Wang E."/>
            <person name="Zimmermann S."/>
            <person name="Wagner H."/>
            <person name="Wink M."/>
        </authorList>
    </citation>
    <scope>NUCLEOTIDE SEQUENCE [LARGE SCALE GENOMIC DNA]</scope>
    <source>
        <strain evidence="13 14">442</strain>
    </source>
</reference>
<evidence type="ECO:0000256" key="9">
    <source>
        <dbReference type="ARBA" id="ARBA00022842"/>
    </source>
</evidence>
<evidence type="ECO:0000256" key="7">
    <source>
        <dbReference type="ARBA" id="ARBA00022759"/>
    </source>
</evidence>
<feature type="binding site" evidence="10">
    <location>
        <position position="131"/>
    </location>
    <ligand>
        <name>Mg(2+)</name>
        <dbReference type="ChEBI" id="CHEBI:18420"/>
        <label>2</label>
    </ligand>
</feature>
<sequence length="408" mass="42584">MTIIASADGSALGNPGPAGWAWYIDPTSWRAGGWAHGTNNMGELTAVLNLLESTRHRGDEPLTVYCDSQYVINSVTKWLPGWKKKGWKKRDGKPVQNVDIMKALDRELSGRTVTFEWVKGHAGHELNEAADERARAMATAYQSGTPERDMPVGPGFRDDSAGTHARTGGAAADGAAPGRTPAGTDDSAARGHDPAGHTDHLAARAAGDGGGPTPAGCPQPGLASSTPGVTPSAASAEQPDLFSELRDMSATASDGAGDNQDAAGTEHLPPQFLAGAVQRETAAVCVPATSSTTGASTATSGRAGRQEEHPHADVLHPDLLCIDERGATAPTGRFPCRADAPGARGATSAAGAPSEVRVTALGANAYHLSYRLAESARVTRRSSVWVREDQHNEMGPWLLRFHQVTAED</sequence>
<feature type="compositionally biased region" description="Basic and acidic residues" evidence="11">
    <location>
        <begin position="146"/>
        <end position="161"/>
    </location>
</feature>
<dbReference type="InterPro" id="IPR022892">
    <property type="entry name" value="RNaseHI"/>
</dbReference>
<dbReference type="GO" id="GO:0043137">
    <property type="term" value="P:DNA replication, removal of RNA primer"/>
    <property type="evidence" value="ECO:0007669"/>
    <property type="project" value="TreeGrafter"/>
</dbReference>
<feature type="binding site" evidence="10">
    <location>
        <position position="67"/>
    </location>
    <ligand>
        <name>Mg(2+)</name>
        <dbReference type="ChEBI" id="CHEBI:18420"/>
        <label>1</label>
    </ligand>
</feature>
<feature type="region of interest" description="Disordered" evidence="11">
    <location>
        <begin position="289"/>
        <end position="309"/>
    </location>
</feature>
<comment type="catalytic activity">
    <reaction evidence="1 10">
        <text>Endonucleolytic cleavage to 5'-phosphomonoester.</text>
        <dbReference type="EC" id="3.1.26.4"/>
    </reaction>
</comment>
<feature type="compositionally biased region" description="Low complexity" evidence="11">
    <location>
        <begin position="289"/>
        <end position="303"/>
    </location>
</feature>
<gene>
    <name evidence="10" type="primary">rnhA</name>
    <name evidence="13" type="ORF">C1C97_009410</name>
</gene>
<dbReference type="EMBL" id="PNJG02000003">
    <property type="protein sequence ID" value="RKQ34061.1"/>
    <property type="molecule type" value="Genomic_DNA"/>
</dbReference>
<dbReference type="Pfam" id="PF00075">
    <property type="entry name" value="RNase_H"/>
    <property type="match status" value="1"/>
</dbReference>